<evidence type="ECO:0000256" key="1">
    <source>
        <dbReference type="SAM" id="MobiDB-lite"/>
    </source>
</evidence>
<evidence type="ECO:0000313" key="3">
    <source>
        <dbReference type="Proteomes" id="UP001139031"/>
    </source>
</evidence>
<feature type="compositionally biased region" description="Basic and acidic residues" evidence="1">
    <location>
        <begin position="27"/>
        <end position="37"/>
    </location>
</feature>
<feature type="region of interest" description="Disordered" evidence="1">
    <location>
        <begin position="18"/>
        <end position="37"/>
    </location>
</feature>
<dbReference type="EMBL" id="JAIRAU010000001">
    <property type="protein sequence ID" value="MBZ5707866.1"/>
    <property type="molecule type" value="Genomic_DNA"/>
</dbReference>
<comment type="caution">
    <text evidence="2">The sequence shown here is derived from an EMBL/GenBank/DDBJ whole genome shotgun (WGS) entry which is preliminary data.</text>
</comment>
<dbReference type="RefSeq" id="WP_224189629.1">
    <property type="nucleotide sequence ID" value="NZ_JAIRAU010000001.1"/>
</dbReference>
<protein>
    <submittedName>
        <fullName evidence="2">Uncharacterized protein</fullName>
    </submittedName>
</protein>
<reference evidence="2" key="1">
    <citation type="submission" date="2021-08" db="EMBL/GenBank/DDBJ databases">
        <authorList>
            <person name="Stevens D.C."/>
        </authorList>
    </citation>
    <scope>NUCLEOTIDE SEQUENCE</scope>
    <source>
        <strain evidence="2">DSM 53165</strain>
    </source>
</reference>
<name>A0ABS7TIC0_9BACT</name>
<evidence type="ECO:0000313" key="2">
    <source>
        <dbReference type="EMBL" id="MBZ5707866.1"/>
    </source>
</evidence>
<keyword evidence="3" id="KW-1185">Reference proteome</keyword>
<gene>
    <name evidence="2" type="ORF">K7C98_01245</name>
</gene>
<accession>A0ABS7TIC0</accession>
<dbReference type="Proteomes" id="UP001139031">
    <property type="component" value="Unassembled WGS sequence"/>
</dbReference>
<sequence>MPGPPRDVAPVDLLEVAAATPGPPAHHGLDAGLTEREGVRPRPAAMPVRLLALPGLGAAVGAFTARAGRPRPAPPRERLALALHVREVE</sequence>
<proteinExistence type="predicted"/>
<organism evidence="2 3">
    <name type="scientific">Nannocystis pusilla</name>
    <dbReference type="NCBI Taxonomy" id="889268"/>
    <lineage>
        <taxon>Bacteria</taxon>
        <taxon>Pseudomonadati</taxon>
        <taxon>Myxococcota</taxon>
        <taxon>Polyangia</taxon>
        <taxon>Nannocystales</taxon>
        <taxon>Nannocystaceae</taxon>
        <taxon>Nannocystis</taxon>
    </lineage>
</organism>